<evidence type="ECO:0000256" key="1">
    <source>
        <dbReference type="SAM" id="MobiDB-lite"/>
    </source>
</evidence>
<name>A0A7J0DAD5_9ERIC</name>
<protein>
    <submittedName>
        <fullName evidence="2">Uncharacterized protein</fullName>
    </submittedName>
</protein>
<organism evidence="2 3">
    <name type="scientific">Actinidia rufa</name>
    <dbReference type="NCBI Taxonomy" id="165716"/>
    <lineage>
        <taxon>Eukaryota</taxon>
        <taxon>Viridiplantae</taxon>
        <taxon>Streptophyta</taxon>
        <taxon>Embryophyta</taxon>
        <taxon>Tracheophyta</taxon>
        <taxon>Spermatophyta</taxon>
        <taxon>Magnoliopsida</taxon>
        <taxon>eudicotyledons</taxon>
        <taxon>Gunneridae</taxon>
        <taxon>Pentapetalae</taxon>
        <taxon>asterids</taxon>
        <taxon>Ericales</taxon>
        <taxon>Actinidiaceae</taxon>
        <taxon>Actinidia</taxon>
    </lineage>
</organism>
<keyword evidence="3" id="KW-1185">Reference proteome</keyword>
<dbReference type="EMBL" id="BJWL01000133">
    <property type="protein sequence ID" value="GFS30903.1"/>
    <property type="molecule type" value="Genomic_DNA"/>
</dbReference>
<sequence length="189" mass="20103">MSFGACTKLGCFFPRARVHSSLDGSASFAACFGHDSIVELAHTDSVLGTRRRSKRCTTAIQGSEQLWEDAKVNNLIEGTAVKLARLKEEAKGQSTGSNGSSSSNSFDLNNEDAGEGVESEAGDKEEDAEIEKGEEVNQVDDQVPTIAYLAQIPVAEPILVLSLGSKAADDLGFPKVAPTVEDLIEHSFN</sequence>
<reference evidence="3" key="1">
    <citation type="submission" date="2019-07" db="EMBL/GenBank/DDBJ databases">
        <title>De Novo Assembly of kiwifruit Actinidia rufa.</title>
        <authorList>
            <person name="Sugita-Konishi S."/>
            <person name="Sato K."/>
            <person name="Mori E."/>
            <person name="Abe Y."/>
            <person name="Kisaki G."/>
            <person name="Hamano K."/>
            <person name="Suezawa K."/>
            <person name="Otani M."/>
            <person name="Fukuda T."/>
            <person name="Manabe T."/>
            <person name="Gomi K."/>
            <person name="Tabuchi M."/>
            <person name="Akimitsu K."/>
            <person name="Kataoka I."/>
        </authorList>
    </citation>
    <scope>NUCLEOTIDE SEQUENCE [LARGE SCALE GENOMIC DNA]</scope>
    <source>
        <strain evidence="3">cv. Fuchu</strain>
    </source>
</reference>
<feature type="region of interest" description="Disordered" evidence="1">
    <location>
        <begin position="89"/>
        <end position="138"/>
    </location>
</feature>
<dbReference type="AlphaFoldDB" id="A0A7J0DAD5"/>
<proteinExistence type="predicted"/>
<accession>A0A7J0DAD5</accession>
<feature type="compositionally biased region" description="Low complexity" evidence="1">
    <location>
        <begin position="94"/>
        <end position="105"/>
    </location>
</feature>
<feature type="compositionally biased region" description="Acidic residues" evidence="1">
    <location>
        <begin position="109"/>
        <end position="129"/>
    </location>
</feature>
<gene>
    <name evidence="2" type="ORF">Acr_00g0014660</name>
</gene>
<evidence type="ECO:0000313" key="3">
    <source>
        <dbReference type="Proteomes" id="UP000585474"/>
    </source>
</evidence>
<evidence type="ECO:0000313" key="2">
    <source>
        <dbReference type="EMBL" id="GFS30903.1"/>
    </source>
</evidence>
<dbReference type="Proteomes" id="UP000585474">
    <property type="component" value="Unassembled WGS sequence"/>
</dbReference>
<comment type="caution">
    <text evidence="2">The sequence shown here is derived from an EMBL/GenBank/DDBJ whole genome shotgun (WGS) entry which is preliminary data.</text>
</comment>